<proteinExistence type="predicted"/>
<accession>A0AAE9DPF2</accession>
<name>A0AAE9DPF2_CAEBR</name>
<evidence type="ECO:0000313" key="1">
    <source>
        <dbReference type="EMBL" id="ULU08007.1"/>
    </source>
</evidence>
<organism evidence="1 2">
    <name type="scientific">Caenorhabditis briggsae</name>
    <dbReference type="NCBI Taxonomy" id="6238"/>
    <lineage>
        <taxon>Eukaryota</taxon>
        <taxon>Metazoa</taxon>
        <taxon>Ecdysozoa</taxon>
        <taxon>Nematoda</taxon>
        <taxon>Chromadorea</taxon>
        <taxon>Rhabditida</taxon>
        <taxon>Rhabditina</taxon>
        <taxon>Rhabditomorpha</taxon>
        <taxon>Rhabditoidea</taxon>
        <taxon>Rhabditidae</taxon>
        <taxon>Peloderinae</taxon>
        <taxon>Caenorhabditis</taxon>
    </lineage>
</organism>
<protein>
    <submittedName>
        <fullName evidence="1">Uncharacterized protein</fullName>
    </submittedName>
</protein>
<dbReference type="EMBL" id="CP090892">
    <property type="protein sequence ID" value="ULU08007.1"/>
    <property type="molecule type" value="Genomic_DNA"/>
</dbReference>
<sequence>MAHHSLPCHGCNLYNFELFRHLLTPGSLQKSIEISIFLAGLSGNLLNNRYPFKFPMATCTIVPHIGWLLAGIFGELDSISLFYANCQCACNFSIEFSGDLFYEKASSRCFGPGNSQISRNFN</sequence>
<reference evidence="1 2" key="1">
    <citation type="submission" date="2022-05" db="EMBL/GenBank/DDBJ databases">
        <title>Chromosome-level reference genomes for two strains of Caenorhabditis briggsae: an improved platform for comparative genomics.</title>
        <authorList>
            <person name="Stevens L."/>
            <person name="Andersen E.C."/>
        </authorList>
    </citation>
    <scope>NUCLEOTIDE SEQUENCE [LARGE SCALE GENOMIC DNA]</scope>
    <source>
        <strain evidence="1">QX1410_ONT</strain>
        <tissue evidence="1">Whole-organism</tissue>
    </source>
</reference>
<evidence type="ECO:0000313" key="2">
    <source>
        <dbReference type="Proteomes" id="UP000827892"/>
    </source>
</evidence>
<dbReference type="Proteomes" id="UP000827892">
    <property type="component" value="Chromosome II"/>
</dbReference>
<gene>
    <name evidence="1" type="ORF">L3Y34_019223</name>
</gene>
<dbReference type="AlphaFoldDB" id="A0AAE9DPF2"/>